<dbReference type="Pfam" id="PF06971">
    <property type="entry name" value="Put_DNA-bind_N"/>
    <property type="match status" value="1"/>
</dbReference>
<comment type="subunit">
    <text evidence="6">Homodimer.</text>
</comment>
<dbReference type="EMBL" id="CP006939">
    <property type="protein sequence ID" value="AHC13972.1"/>
    <property type="molecule type" value="Genomic_DNA"/>
</dbReference>
<accession>V5WDV8</accession>
<dbReference type="GO" id="GO:0005737">
    <property type="term" value="C:cytoplasm"/>
    <property type="evidence" value="ECO:0007669"/>
    <property type="project" value="UniProtKB-SubCell"/>
</dbReference>
<dbReference type="RefSeq" id="WP_024266904.1">
    <property type="nucleotide sequence ID" value="NC_023035.1"/>
</dbReference>
<evidence type="ECO:0000256" key="6">
    <source>
        <dbReference type="HAMAP-Rule" id="MF_01131"/>
    </source>
</evidence>
<dbReference type="SMART" id="SM00881">
    <property type="entry name" value="CoA_binding"/>
    <property type="match status" value="1"/>
</dbReference>
<keyword evidence="2 6" id="KW-0678">Repressor</keyword>
<comment type="subcellular location">
    <subcellularLocation>
        <location evidence="6">Cytoplasm</location>
    </subcellularLocation>
</comment>
<dbReference type="Gene3D" id="3.40.50.720">
    <property type="entry name" value="NAD(P)-binding Rossmann-like Domain"/>
    <property type="match status" value="1"/>
</dbReference>
<keyword evidence="5 6" id="KW-0804">Transcription</keyword>
<feature type="domain" description="CoA-binding" evidence="7">
    <location>
        <begin position="83"/>
        <end position="181"/>
    </location>
</feature>
<keyword evidence="9" id="KW-1185">Reference proteome</keyword>
<comment type="function">
    <text evidence="6">Modulates transcription in response to changes in cellular NADH/NAD(+) redox state.</text>
</comment>
<dbReference type="SUPFAM" id="SSF46785">
    <property type="entry name" value="Winged helix' DNA-binding domain"/>
    <property type="match status" value="1"/>
</dbReference>
<dbReference type="NCBIfam" id="NF003995">
    <property type="entry name" value="PRK05472.2-4"/>
    <property type="match status" value="1"/>
</dbReference>
<reference evidence="8 9" key="1">
    <citation type="journal article" date="2015" name="Stand. Genomic Sci.">
        <title>Complete genome sequence and description of Salinispira pacifica gen. nov., sp. nov., a novel spirochaete isolated form a hypersaline microbial mat.</title>
        <authorList>
            <person name="Ben Hania W."/>
            <person name="Joseph M."/>
            <person name="Schumann P."/>
            <person name="Bunk B."/>
            <person name="Fiebig A."/>
            <person name="Sproer C."/>
            <person name="Klenk H.P."/>
            <person name="Fardeau M.L."/>
            <person name="Spring S."/>
        </authorList>
    </citation>
    <scope>NUCLEOTIDE SEQUENCE [LARGE SCALE GENOMIC DNA]</scope>
    <source>
        <strain evidence="8 9">L21-RPul-D2</strain>
    </source>
</reference>
<dbReference type="HOGENOM" id="CLU_061534_1_0_12"/>
<dbReference type="NCBIfam" id="NF003994">
    <property type="entry name" value="PRK05472.2-3"/>
    <property type="match status" value="1"/>
</dbReference>
<dbReference type="GO" id="GO:0051775">
    <property type="term" value="P:response to redox state"/>
    <property type="evidence" value="ECO:0007669"/>
    <property type="project" value="InterPro"/>
</dbReference>
<comment type="similarity">
    <text evidence="6">Belongs to the transcriptional regulatory Rex family.</text>
</comment>
<dbReference type="InterPro" id="IPR036291">
    <property type="entry name" value="NAD(P)-bd_dom_sf"/>
</dbReference>
<name>V5WDV8_9SPIO</name>
<dbReference type="STRING" id="1307761.L21SP2_0540"/>
<evidence type="ECO:0000256" key="1">
    <source>
        <dbReference type="ARBA" id="ARBA00022490"/>
    </source>
</evidence>
<evidence type="ECO:0000313" key="8">
    <source>
        <dbReference type="EMBL" id="AHC13972.1"/>
    </source>
</evidence>
<dbReference type="AlphaFoldDB" id="V5WDV8"/>
<evidence type="ECO:0000256" key="4">
    <source>
        <dbReference type="ARBA" id="ARBA00023125"/>
    </source>
</evidence>
<keyword evidence="6" id="KW-0520">NAD</keyword>
<dbReference type="InterPro" id="IPR003781">
    <property type="entry name" value="CoA-bd"/>
</dbReference>
<dbReference type="GO" id="GO:0045892">
    <property type="term" value="P:negative regulation of DNA-templated transcription"/>
    <property type="evidence" value="ECO:0007669"/>
    <property type="project" value="InterPro"/>
</dbReference>
<feature type="DNA-binding region" description="H-T-H motif" evidence="6">
    <location>
        <begin position="17"/>
        <end position="56"/>
    </location>
</feature>
<dbReference type="InterPro" id="IPR036390">
    <property type="entry name" value="WH_DNA-bd_sf"/>
</dbReference>
<dbReference type="InterPro" id="IPR009718">
    <property type="entry name" value="Rex_DNA-bd_C_dom"/>
</dbReference>
<dbReference type="Pfam" id="PF02629">
    <property type="entry name" value="CoA_binding"/>
    <property type="match status" value="1"/>
</dbReference>
<proteinExistence type="inferred from homology"/>
<dbReference type="HAMAP" id="MF_01131">
    <property type="entry name" value="Rex"/>
    <property type="match status" value="1"/>
</dbReference>
<evidence type="ECO:0000259" key="7">
    <source>
        <dbReference type="SMART" id="SM00881"/>
    </source>
</evidence>
<evidence type="ECO:0000256" key="2">
    <source>
        <dbReference type="ARBA" id="ARBA00022491"/>
    </source>
</evidence>
<dbReference type="PANTHER" id="PTHR35786:SF1">
    <property type="entry name" value="REDOX-SENSING TRANSCRIPTIONAL REPRESSOR REX 1"/>
    <property type="match status" value="1"/>
</dbReference>
<keyword evidence="4 6" id="KW-0238">DNA-binding</keyword>
<dbReference type="GO" id="GO:0003677">
    <property type="term" value="F:DNA binding"/>
    <property type="evidence" value="ECO:0007669"/>
    <property type="project" value="UniProtKB-UniRule"/>
</dbReference>
<keyword evidence="3 6" id="KW-0805">Transcription regulation</keyword>
<dbReference type="PANTHER" id="PTHR35786">
    <property type="entry name" value="REDOX-SENSING TRANSCRIPTIONAL REPRESSOR REX"/>
    <property type="match status" value="1"/>
</dbReference>
<evidence type="ECO:0000256" key="5">
    <source>
        <dbReference type="ARBA" id="ARBA00023163"/>
    </source>
</evidence>
<dbReference type="Gene3D" id="1.10.10.10">
    <property type="entry name" value="Winged helix-like DNA-binding domain superfamily/Winged helix DNA-binding domain"/>
    <property type="match status" value="1"/>
</dbReference>
<dbReference type="InterPro" id="IPR022876">
    <property type="entry name" value="Tscrpt_rep_Rex"/>
</dbReference>
<dbReference type="SUPFAM" id="SSF51735">
    <property type="entry name" value="NAD(P)-binding Rossmann-fold domains"/>
    <property type="match status" value="1"/>
</dbReference>
<dbReference type="OrthoDB" id="9784760at2"/>
<dbReference type="eggNOG" id="COG2344">
    <property type="taxonomic scope" value="Bacteria"/>
</dbReference>
<organism evidence="8 9">
    <name type="scientific">Salinispira pacifica</name>
    <dbReference type="NCBI Taxonomy" id="1307761"/>
    <lineage>
        <taxon>Bacteria</taxon>
        <taxon>Pseudomonadati</taxon>
        <taxon>Spirochaetota</taxon>
        <taxon>Spirochaetia</taxon>
        <taxon>Spirochaetales</taxon>
        <taxon>Spirochaetaceae</taxon>
        <taxon>Salinispira</taxon>
    </lineage>
</organism>
<dbReference type="KEGG" id="slr:L21SP2_0540"/>
<gene>
    <name evidence="6" type="primary">rex</name>
    <name evidence="8" type="ORF">L21SP2_0540</name>
</gene>
<dbReference type="Proteomes" id="UP000018680">
    <property type="component" value="Chromosome"/>
</dbReference>
<dbReference type="GO" id="GO:0003700">
    <property type="term" value="F:DNA-binding transcription factor activity"/>
    <property type="evidence" value="ECO:0007669"/>
    <property type="project" value="UniProtKB-UniRule"/>
</dbReference>
<feature type="binding site" evidence="6">
    <location>
        <begin position="93"/>
        <end position="98"/>
    </location>
    <ligand>
        <name>NAD(+)</name>
        <dbReference type="ChEBI" id="CHEBI:57540"/>
    </ligand>
</feature>
<protein>
    <recommendedName>
        <fullName evidence="6">Redox-sensing transcriptional repressor Rex</fullName>
    </recommendedName>
</protein>
<evidence type="ECO:0000256" key="3">
    <source>
        <dbReference type="ARBA" id="ARBA00023015"/>
    </source>
</evidence>
<sequence>MSAETVIPLPSIRRFPGYYYTVTRAIMAGETHISTSDLARRANLTPIQVRKDIEYTGVKGRTRIGYPCDELEQALGKILGLEFEHEYRAVLIGVGSLGGALLGHRGFQQYGIRFEAAFDIDVRSEEFRGIPLYEAERMGEIIPSLGVEIAVLTVPQEAASAAAQNCVSAGIRGIWNFSGASLHLELPPRVLVRNIDLGLRFSSFFAEFHHLERDGR</sequence>
<keyword evidence="1 6" id="KW-0963">Cytoplasm</keyword>
<evidence type="ECO:0000313" key="9">
    <source>
        <dbReference type="Proteomes" id="UP000018680"/>
    </source>
</evidence>
<dbReference type="InterPro" id="IPR036388">
    <property type="entry name" value="WH-like_DNA-bd_sf"/>
</dbReference>